<protein>
    <submittedName>
        <fullName evidence="2">Uncharacterized protein</fullName>
    </submittedName>
</protein>
<feature type="compositionally biased region" description="Basic residues" evidence="1">
    <location>
        <begin position="1"/>
        <end position="10"/>
    </location>
</feature>
<organism evidence="2 3">
    <name type="scientific">Stylosanthes scabra</name>
    <dbReference type="NCBI Taxonomy" id="79078"/>
    <lineage>
        <taxon>Eukaryota</taxon>
        <taxon>Viridiplantae</taxon>
        <taxon>Streptophyta</taxon>
        <taxon>Embryophyta</taxon>
        <taxon>Tracheophyta</taxon>
        <taxon>Spermatophyta</taxon>
        <taxon>Magnoliopsida</taxon>
        <taxon>eudicotyledons</taxon>
        <taxon>Gunneridae</taxon>
        <taxon>Pentapetalae</taxon>
        <taxon>rosids</taxon>
        <taxon>fabids</taxon>
        <taxon>Fabales</taxon>
        <taxon>Fabaceae</taxon>
        <taxon>Papilionoideae</taxon>
        <taxon>50 kb inversion clade</taxon>
        <taxon>dalbergioids sensu lato</taxon>
        <taxon>Dalbergieae</taxon>
        <taxon>Pterocarpus clade</taxon>
        <taxon>Stylosanthes</taxon>
    </lineage>
</organism>
<evidence type="ECO:0000313" key="3">
    <source>
        <dbReference type="Proteomes" id="UP001341840"/>
    </source>
</evidence>
<feature type="region of interest" description="Disordered" evidence="1">
    <location>
        <begin position="1"/>
        <end position="34"/>
    </location>
</feature>
<evidence type="ECO:0000313" key="2">
    <source>
        <dbReference type="EMBL" id="MED6143002.1"/>
    </source>
</evidence>
<feature type="compositionally biased region" description="Low complexity" evidence="1">
    <location>
        <begin position="25"/>
        <end position="34"/>
    </location>
</feature>
<gene>
    <name evidence="2" type="ORF">PIB30_002825</name>
</gene>
<name>A0ABU6T2Q7_9FABA</name>
<keyword evidence="3" id="KW-1185">Reference proteome</keyword>
<dbReference type="Proteomes" id="UP001341840">
    <property type="component" value="Unassembled WGS sequence"/>
</dbReference>
<comment type="caution">
    <text evidence="2">The sequence shown here is derived from an EMBL/GenBank/DDBJ whole genome shotgun (WGS) entry which is preliminary data.</text>
</comment>
<reference evidence="2 3" key="1">
    <citation type="journal article" date="2023" name="Plants (Basel)">
        <title>Bridging the Gap: Combining Genomics and Transcriptomics Approaches to Understand Stylosanthes scabra, an Orphan Legume from the Brazilian Caatinga.</title>
        <authorList>
            <person name="Ferreira-Neto J.R.C."/>
            <person name="da Silva M.D."/>
            <person name="Binneck E."/>
            <person name="de Melo N.F."/>
            <person name="da Silva R.H."/>
            <person name="de Melo A.L.T.M."/>
            <person name="Pandolfi V."/>
            <person name="Bustamante F.O."/>
            <person name="Brasileiro-Vidal A.C."/>
            <person name="Benko-Iseppon A.M."/>
        </authorList>
    </citation>
    <scope>NUCLEOTIDE SEQUENCE [LARGE SCALE GENOMIC DNA]</scope>
    <source>
        <tissue evidence="2">Leaves</tissue>
    </source>
</reference>
<evidence type="ECO:0000256" key="1">
    <source>
        <dbReference type="SAM" id="MobiDB-lite"/>
    </source>
</evidence>
<sequence>MAPRGRSRRAARAEPAPEQAEEADQGAPAGEAPQAVESLSRLNREYHIAGALREKVLLPRRCSFLMPVPKQLMSFMEKAGFGHAIQLRDFAFNAPLLLAFVERWRPGVAYVLPPVV</sequence>
<proteinExistence type="predicted"/>
<accession>A0ABU6T2Q7</accession>
<dbReference type="EMBL" id="JASCZI010090626">
    <property type="protein sequence ID" value="MED6143002.1"/>
    <property type="molecule type" value="Genomic_DNA"/>
</dbReference>